<sequence length="108" mass="11507">MPPPPPVPEDSKGWEILKSVVYGGLAELLASLSVVTSAASADATTLSIVALGIANLIGGLSVLGHNVSSHVLHLATWFVFVNCDAILSVYLIFWCSFSLHLLLHFHQN</sequence>
<dbReference type="EMBL" id="CM003612">
    <property type="protein sequence ID" value="KYP59406.1"/>
    <property type="molecule type" value="Genomic_DNA"/>
</dbReference>
<reference evidence="2 3" key="1">
    <citation type="journal article" date="2012" name="Nat. Biotechnol.">
        <title>Draft genome sequence of pigeonpea (Cajanus cajan), an orphan legume crop of resource-poor farmers.</title>
        <authorList>
            <person name="Varshney R.K."/>
            <person name="Chen W."/>
            <person name="Li Y."/>
            <person name="Bharti A.K."/>
            <person name="Saxena R.K."/>
            <person name="Schlueter J.A."/>
            <person name="Donoghue M.T."/>
            <person name="Azam S."/>
            <person name="Fan G."/>
            <person name="Whaley A.M."/>
            <person name="Farmer A.D."/>
            <person name="Sheridan J."/>
            <person name="Iwata A."/>
            <person name="Tuteja R."/>
            <person name="Penmetsa R.V."/>
            <person name="Wu W."/>
            <person name="Upadhyaya H.D."/>
            <person name="Yang S.P."/>
            <person name="Shah T."/>
            <person name="Saxena K.B."/>
            <person name="Michael T."/>
            <person name="McCombie W.R."/>
            <person name="Yang B."/>
            <person name="Zhang G."/>
            <person name="Yang H."/>
            <person name="Wang J."/>
            <person name="Spillane C."/>
            <person name="Cook D.R."/>
            <person name="May G.D."/>
            <person name="Xu X."/>
            <person name="Jackson S.A."/>
        </authorList>
    </citation>
    <scope>NUCLEOTIDE SEQUENCE [LARGE SCALE GENOMIC DNA]</scope>
    <source>
        <strain evidence="3">cv. Asha</strain>
    </source>
</reference>
<protein>
    <submittedName>
        <fullName evidence="2">Uncharacterized protein</fullName>
    </submittedName>
</protein>
<evidence type="ECO:0000313" key="2">
    <source>
        <dbReference type="EMBL" id="KYP59406.1"/>
    </source>
</evidence>
<keyword evidence="1" id="KW-0472">Membrane</keyword>
<dbReference type="PANTHER" id="PTHR38937">
    <property type="entry name" value="MEMBRANE PROTEIN OF ER BODY-LIKE PROTEIN"/>
    <property type="match status" value="1"/>
</dbReference>
<dbReference type="PANTHER" id="PTHR38937:SF2">
    <property type="entry name" value="MEMBRANE PROTEIN OF ER BODY-LIKE PROTEIN ISOFORM X1"/>
    <property type="match status" value="1"/>
</dbReference>
<evidence type="ECO:0000313" key="3">
    <source>
        <dbReference type="Proteomes" id="UP000075243"/>
    </source>
</evidence>
<evidence type="ECO:0000256" key="1">
    <source>
        <dbReference type="SAM" id="Phobius"/>
    </source>
</evidence>
<accession>A0A151SX76</accession>
<keyword evidence="3" id="KW-1185">Reference proteome</keyword>
<dbReference type="InterPro" id="IPR052843">
    <property type="entry name" value="ER_body_metal_sequester"/>
</dbReference>
<keyword evidence="1" id="KW-1133">Transmembrane helix</keyword>
<keyword evidence="1" id="KW-0812">Transmembrane</keyword>
<dbReference type="STRING" id="3821.A0A151SX76"/>
<organism evidence="2 3">
    <name type="scientific">Cajanus cajan</name>
    <name type="common">Pigeon pea</name>
    <name type="synonym">Cajanus indicus</name>
    <dbReference type="NCBI Taxonomy" id="3821"/>
    <lineage>
        <taxon>Eukaryota</taxon>
        <taxon>Viridiplantae</taxon>
        <taxon>Streptophyta</taxon>
        <taxon>Embryophyta</taxon>
        <taxon>Tracheophyta</taxon>
        <taxon>Spermatophyta</taxon>
        <taxon>Magnoliopsida</taxon>
        <taxon>eudicotyledons</taxon>
        <taxon>Gunneridae</taxon>
        <taxon>Pentapetalae</taxon>
        <taxon>rosids</taxon>
        <taxon>fabids</taxon>
        <taxon>Fabales</taxon>
        <taxon>Fabaceae</taxon>
        <taxon>Papilionoideae</taxon>
        <taxon>50 kb inversion clade</taxon>
        <taxon>NPAAA clade</taxon>
        <taxon>indigoferoid/millettioid clade</taxon>
        <taxon>Phaseoleae</taxon>
        <taxon>Cajanus</taxon>
    </lineage>
</organism>
<gene>
    <name evidence="2" type="ORF">KK1_014841</name>
</gene>
<name>A0A151SX76_CAJCA</name>
<feature type="transmembrane region" description="Helical" evidence="1">
    <location>
        <begin position="77"/>
        <end position="103"/>
    </location>
</feature>
<feature type="transmembrane region" description="Helical" evidence="1">
    <location>
        <begin position="46"/>
        <end position="65"/>
    </location>
</feature>
<dbReference type="Gramene" id="C.cajan_14411.t">
    <property type="protein sequence ID" value="C.cajan_14411.t"/>
    <property type="gene ID" value="C.cajan_14411"/>
</dbReference>
<proteinExistence type="predicted"/>
<dbReference type="AlphaFoldDB" id="A0A151SX76"/>
<dbReference type="Proteomes" id="UP000075243">
    <property type="component" value="Chromosome 10"/>
</dbReference>